<keyword evidence="5" id="KW-0067">ATP-binding</keyword>
<evidence type="ECO:0000259" key="10">
    <source>
        <dbReference type="Pfam" id="PF12037"/>
    </source>
</evidence>
<evidence type="ECO:0000256" key="2">
    <source>
        <dbReference type="ARBA" id="ARBA00006914"/>
    </source>
</evidence>
<evidence type="ECO:0000256" key="8">
    <source>
        <dbReference type="ARBA" id="ARBA00023136"/>
    </source>
</evidence>
<comment type="subcellular location">
    <subcellularLocation>
        <location evidence="1">Mitochondrion membrane</location>
    </subcellularLocation>
</comment>
<evidence type="ECO:0000313" key="12">
    <source>
        <dbReference type="Proteomes" id="UP001176940"/>
    </source>
</evidence>
<feature type="compositionally biased region" description="Pro residues" evidence="9">
    <location>
        <begin position="36"/>
        <end position="52"/>
    </location>
</feature>
<evidence type="ECO:0000256" key="6">
    <source>
        <dbReference type="ARBA" id="ARBA00023054"/>
    </source>
</evidence>
<dbReference type="PANTHER" id="PTHR23075">
    <property type="entry name" value="PUTATIVE ATP-ASE"/>
    <property type="match status" value="1"/>
</dbReference>
<evidence type="ECO:0000256" key="5">
    <source>
        <dbReference type="ARBA" id="ARBA00022840"/>
    </source>
</evidence>
<keyword evidence="4" id="KW-0999">Mitochondrion inner membrane</keyword>
<protein>
    <recommendedName>
        <fullName evidence="10">ATPase family AAA domain-containing protein</fullName>
    </recommendedName>
</protein>
<feature type="domain" description="ATPase family AAA" evidence="10">
    <location>
        <begin position="58"/>
        <end position="114"/>
    </location>
</feature>
<dbReference type="EMBL" id="CAUEEQ010078013">
    <property type="protein sequence ID" value="CAJ0967030.1"/>
    <property type="molecule type" value="Genomic_DNA"/>
</dbReference>
<reference evidence="11" key="1">
    <citation type="submission" date="2023-07" db="EMBL/GenBank/DDBJ databases">
        <authorList>
            <person name="Stuckert A."/>
        </authorList>
    </citation>
    <scope>NUCLEOTIDE SEQUENCE</scope>
</reference>
<organism evidence="11 12">
    <name type="scientific">Ranitomeya imitator</name>
    <name type="common">mimic poison frog</name>
    <dbReference type="NCBI Taxonomy" id="111125"/>
    <lineage>
        <taxon>Eukaryota</taxon>
        <taxon>Metazoa</taxon>
        <taxon>Chordata</taxon>
        <taxon>Craniata</taxon>
        <taxon>Vertebrata</taxon>
        <taxon>Euteleostomi</taxon>
        <taxon>Amphibia</taxon>
        <taxon>Batrachia</taxon>
        <taxon>Anura</taxon>
        <taxon>Neobatrachia</taxon>
        <taxon>Hyloidea</taxon>
        <taxon>Dendrobatidae</taxon>
        <taxon>Dendrobatinae</taxon>
        <taxon>Ranitomeya</taxon>
    </lineage>
</organism>
<evidence type="ECO:0000256" key="1">
    <source>
        <dbReference type="ARBA" id="ARBA00004325"/>
    </source>
</evidence>
<dbReference type="PANTHER" id="PTHR23075:SF0">
    <property type="entry name" value="ATPASE FAMILY AAA DOMAIN-CONTAINING PROTEIN 3"/>
    <property type="match status" value="1"/>
</dbReference>
<keyword evidence="3" id="KW-0547">Nucleotide-binding</keyword>
<dbReference type="Pfam" id="PF12037">
    <property type="entry name" value="ATAD3_N"/>
    <property type="match status" value="1"/>
</dbReference>
<keyword evidence="8" id="KW-0472">Membrane</keyword>
<comment type="caution">
    <text evidence="11">The sequence shown here is derived from an EMBL/GenBank/DDBJ whole genome shotgun (WGS) entry which is preliminary data.</text>
</comment>
<dbReference type="Proteomes" id="UP001176940">
    <property type="component" value="Unassembled WGS sequence"/>
</dbReference>
<evidence type="ECO:0000256" key="4">
    <source>
        <dbReference type="ARBA" id="ARBA00022792"/>
    </source>
</evidence>
<evidence type="ECO:0000313" key="11">
    <source>
        <dbReference type="EMBL" id="CAJ0967030.1"/>
    </source>
</evidence>
<accession>A0ABN9MN44</accession>
<evidence type="ECO:0000256" key="9">
    <source>
        <dbReference type="SAM" id="MobiDB-lite"/>
    </source>
</evidence>
<evidence type="ECO:0000256" key="3">
    <source>
        <dbReference type="ARBA" id="ARBA00022741"/>
    </source>
</evidence>
<feature type="compositionally biased region" description="Basic and acidic residues" evidence="9">
    <location>
        <begin position="57"/>
        <end position="68"/>
    </location>
</feature>
<feature type="region of interest" description="Disordered" evidence="9">
    <location>
        <begin position="32"/>
        <end position="74"/>
    </location>
</feature>
<name>A0ABN9MN44_9NEOB</name>
<evidence type="ECO:0000256" key="7">
    <source>
        <dbReference type="ARBA" id="ARBA00023128"/>
    </source>
</evidence>
<comment type="similarity">
    <text evidence="2">Belongs to the AAA ATPase family.</text>
</comment>
<dbReference type="InterPro" id="IPR021911">
    <property type="entry name" value="ATAD3_N"/>
</dbReference>
<proteinExistence type="inferred from homology"/>
<sequence length="117" mass="12922">MRVSLLLPHVCISERRAERPLYGDMSWLFGYNKGQPAPPDVPGLPMPPPPPGGDGDGGDKNKPKDKWSNFDPTGLERAAKAARELDQSRHAKEALGLAKMQEETLHMEQQAKIKVPQ</sequence>
<gene>
    <name evidence="11" type="ORF">RIMI_LOCUS21913820</name>
</gene>
<keyword evidence="12" id="KW-1185">Reference proteome</keyword>
<keyword evidence="7" id="KW-0496">Mitochondrion</keyword>
<keyword evidence="6" id="KW-0175">Coiled coil</keyword>